<keyword evidence="1" id="KW-0812">Transmembrane</keyword>
<evidence type="ECO:0008006" key="6">
    <source>
        <dbReference type="Google" id="ProtNLM"/>
    </source>
</evidence>
<comment type="caution">
    <text evidence="4">The sequence shown here is derived from an EMBL/GenBank/DDBJ whole genome shotgun (WGS) entry which is preliminary data.</text>
</comment>
<dbReference type="GO" id="GO:0071111">
    <property type="term" value="F:cyclic-guanylate-specific phosphodiesterase activity"/>
    <property type="evidence" value="ECO:0007669"/>
    <property type="project" value="InterPro"/>
</dbReference>
<dbReference type="Gene3D" id="3.30.450.20">
    <property type="entry name" value="PAS domain"/>
    <property type="match status" value="1"/>
</dbReference>
<dbReference type="AlphaFoldDB" id="E7GFV3"/>
<dbReference type="PANTHER" id="PTHR33121:SF71">
    <property type="entry name" value="OXYGEN SENSOR PROTEIN DOSP"/>
    <property type="match status" value="1"/>
</dbReference>
<dbReference type="Pfam" id="PF00563">
    <property type="entry name" value="EAL"/>
    <property type="match status" value="1"/>
</dbReference>
<sequence>MREKKSSKIKKNSLFRRIFIPMCLLVSLIACFIVGIASYYDILGELDDNSRNLFDQQVSNRSHDLQTSMVSKWSNLDVEIDRINAITENLVKTNQISLEKLSHSSDDSQLLLKKVSGEVITLLRNHGTTGAYILLSDGQFTASDTQHYPGFYVMDNDPEGSYESGNSDLLLARCPVQLIDNLNIPTDTSWQPSFEFRQEDMNKYKELFQNFHLVLENPDFDIKDVGCWLQPYKLYNSENYRISYVLPLIYNQKIYGMIGIDISFAYLQKTLAYDELSNSGNGGYMLALQTKENTYQSMFLNGPYYSREIDQFSILNVSGENEVYINNSIYCSPHILKLYNSNTPYESQKWVLMGIIDKSELYGFTEHLMSVFYVVIAFIILIGAALSFVLARFIAEPVIDLARRISYSSKAVSHVNIEKTNIIEIDQLIQAIEKMSNDVLDSATRFTNIIRLANTNLAGFEVDFDKDELFLTDGFFDIFMMNHVDTKTMTPKEFKKLFQVFDNCASPTQNANEYIYHIQSQNENIYLRLRYTQNQHKYVGLVEEISDMIKERQVIEHERDHDVLTGLINRRAFQRKMKRLFSIDVQKLKIAALVMMDLDNLKSINDKYGHDCGDAYIKGAANIFKKFSPESTIVSRTSGDEFYLFYYGYDTKEDINEQLKILKQGIAQSILTLSNHKEVKVYLSGGIAWYPSDSTQFEELQRYSDYAMYSVKHSGKGEIAMFNVTDYENNSYIMKKRLDYYQLIDGRMIKYAFQPIIEMHTGNVFGYEALMRSTHPTLRDTQEIISLAKLELQLNKIETLTWQEALRAYAEYYRNGDVSSTQKIFINSISNQILPLFEIENLEKKYSDILGQVVLEVTEDEEHNKNCFEAKKEILTHWNAETALDDYGSGYNSNRNLLIVNPDYVKIDMDLIRDIDKDIDKQKIVENIVAYCHERNKKVIAEGVETYQELTVAFYLNIDYVQGFYFAKAEFVPPVPDENAVKALLELNDMKR</sequence>
<proteinExistence type="predicted"/>
<dbReference type="STRING" id="100884.GCA_000269565_02761"/>
<protein>
    <recommendedName>
        <fullName evidence="6">Diguanylate cyclase/phosphodiesterase</fullName>
    </recommendedName>
</protein>
<feature type="domain" description="GGDEF" evidence="3">
    <location>
        <begin position="589"/>
        <end position="724"/>
    </location>
</feature>
<feature type="transmembrane region" description="Helical" evidence="1">
    <location>
        <begin position="371"/>
        <end position="395"/>
    </location>
</feature>
<dbReference type="Gene3D" id="3.20.20.450">
    <property type="entry name" value="EAL domain"/>
    <property type="match status" value="1"/>
</dbReference>
<dbReference type="eggNOG" id="COG5001">
    <property type="taxonomic scope" value="Bacteria"/>
</dbReference>
<dbReference type="PROSITE" id="PS50883">
    <property type="entry name" value="EAL"/>
    <property type="match status" value="1"/>
</dbReference>
<name>E7GFV3_9FIRM</name>
<evidence type="ECO:0000313" key="5">
    <source>
        <dbReference type="Proteomes" id="UP000003157"/>
    </source>
</evidence>
<dbReference type="CDD" id="cd01948">
    <property type="entry name" value="EAL"/>
    <property type="match status" value="1"/>
</dbReference>
<dbReference type="CDD" id="cd01949">
    <property type="entry name" value="GGDEF"/>
    <property type="match status" value="1"/>
</dbReference>
<evidence type="ECO:0000259" key="3">
    <source>
        <dbReference type="PROSITE" id="PS50887"/>
    </source>
</evidence>
<dbReference type="PANTHER" id="PTHR33121">
    <property type="entry name" value="CYCLIC DI-GMP PHOSPHODIESTERASE PDEF"/>
    <property type="match status" value="1"/>
</dbReference>
<dbReference type="Gene3D" id="3.30.70.270">
    <property type="match status" value="1"/>
</dbReference>
<dbReference type="Pfam" id="PF00990">
    <property type="entry name" value="GGDEF"/>
    <property type="match status" value="1"/>
</dbReference>
<evidence type="ECO:0000256" key="1">
    <source>
        <dbReference type="SAM" id="Phobius"/>
    </source>
</evidence>
<dbReference type="InterPro" id="IPR029787">
    <property type="entry name" value="Nucleotide_cyclase"/>
</dbReference>
<evidence type="ECO:0000313" key="4">
    <source>
        <dbReference type="EMBL" id="EFW02999.1"/>
    </source>
</evidence>
<dbReference type="InterPro" id="IPR050706">
    <property type="entry name" value="Cyclic-di-GMP_PDE-like"/>
</dbReference>
<dbReference type="NCBIfam" id="TIGR00254">
    <property type="entry name" value="GGDEF"/>
    <property type="match status" value="1"/>
</dbReference>
<reference evidence="4 5" key="1">
    <citation type="submission" date="2010-12" db="EMBL/GenBank/DDBJ databases">
        <title>The Genome Sequence of Coprobacillus sp. strain 29_1.</title>
        <authorList>
            <consortium name="The Broad Institute Genome Sequencing Platform"/>
            <person name="Earl A."/>
            <person name="Ward D."/>
            <person name="Feldgarden M."/>
            <person name="Gevers D."/>
            <person name="Daigneault M."/>
            <person name="Sibley C.D."/>
            <person name="White A."/>
            <person name="Strauss J."/>
            <person name="Allen-Vercoe E."/>
            <person name="Young S.K."/>
            <person name="Zeng Q."/>
            <person name="Gargeya S."/>
            <person name="Fitzgerald M."/>
            <person name="Haas B."/>
            <person name="Abouelleil A."/>
            <person name="Alvarado L."/>
            <person name="Arachchi H.M."/>
            <person name="Berlin A."/>
            <person name="Brown A."/>
            <person name="Chapman S.B."/>
            <person name="Chen Z."/>
            <person name="Dunbar C."/>
            <person name="Freedman E."/>
            <person name="Gearin G."/>
            <person name="Gellesch M."/>
            <person name="Goldberg J."/>
            <person name="Griggs A."/>
            <person name="Gujja S."/>
            <person name="Heilman E."/>
            <person name="Heiman D."/>
            <person name="Howarth C."/>
            <person name="Larson L."/>
            <person name="Lui A."/>
            <person name="MacDonald P.J.P."/>
            <person name="Mehta T."/>
            <person name="Montmayeur A."/>
            <person name="Murphy C."/>
            <person name="Neiman D."/>
            <person name="Pearson M."/>
            <person name="Priest M."/>
            <person name="Roberts A."/>
            <person name="Saif S."/>
            <person name="Shea T."/>
            <person name="Shenoy N."/>
            <person name="Sisk P."/>
            <person name="Stolte C."/>
            <person name="Sykes S."/>
            <person name="White J."/>
            <person name="Yandava C."/>
            <person name="Nusbaum C."/>
            <person name="Birren B."/>
        </authorList>
    </citation>
    <scope>NUCLEOTIDE SEQUENCE [LARGE SCALE GENOMIC DNA]</scope>
    <source>
        <strain evidence="4 5">29_1</strain>
    </source>
</reference>
<keyword evidence="1" id="KW-0472">Membrane</keyword>
<accession>E7GFV3</accession>
<dbReference type="InterPro" id="IPR035919">
    <property type="entry name" value="EAL_sf"/>
</dbReference>
<dbReference type="InterPro" id="IPR043128">
    <property type="entry name" value="Rev_trsase/Diguanyl_cyclase"/>
</dbReference>
<dbReference type="Gene3D" id="6.10.340.10">
    <property type="match status" value="1"/>
</dbReference>
<dbReference type="PROSITE" id="PS51257">
    <property type="entry name" value="PROKAR_LIPOPROTEIN"/>
    <property type="match status" value="1"/>
</dbReference>
<feature type="domain" description="EAL" evidence="2">
    <location>
        <begin position="733"/>
        <end position="983"/>
    </location>
</feature>
<feature type="transmembrane region" description="Helical" evidence="1">
    <location>
        <begin position="20"/>
        <end position="40"/>
    </location>
</feature>
<organism evidence="4 5">
    <name type="scientific">Coprobacillus cateniformis</name>
    <dbReference type="NCBI Taxonomy" id="100884"/>
    <lineage>
        <taxon>Bacteria</taxon>
        <taxon>Bacillati</taxon>
        <taxon>Bacillota</taxon>
        <taxon>Erysipelotrichia</taxon>
        <taxon>Erysipelotrichales</taxon>
        <taxon>Coprobacillaceae</taxon>
        <taxon>Coprobacillus</taxon>
    </lineage>
</organism>
<dbReference type="SMART" id="SM00052">
    <property type="entry name" value="EAL"/>
    <property type="match status" value="1"/>
</dbReference>
<dbReference type="PROSITE" id="PS50887">
    <property type="entry name" value="GGDEF"/>
    <property type="match status" value="1"/>
</dbReference>
<dbReference type="InterPro" id="IPR000160">
    <property type="entry name" value="GGDEF_dom"/>
</dbReference>
<dbReference type="HOGENOM" id="CLU_011770_0_0_9"/>
<dbReference type="OrthoDB" id="9813903at2"/>
<dbReference type="SUPFAM" id="SSF55073">
    <property type="entry name" value="Nucleotide cyclase"/>
    <property type="match status" value="1"/>
</dbReference>
<dbReference type="EMBL" id="ADKX01000052">
    <property type="protein sequence ID" value="EFW02999.1"/>
    <property type="molecule type" value="Genomic_DNA"/>
</dbReference>
<dbReference type="Proteomes" id="UP000003157">
    <property type="component" value="Unassembled WGS sequence"/>
</dbReference>
<evidence type="ECO:0000259" key="2">
    <source>
        <dbReference type="PROSITE" id="PS50883"/>
    </source>
</evidence>
<dbReference type="SUPFAM" id="SSF141868">
    <property type="entry name" value="EAL domain-like"/>
    <property type="match status" value="1"/>
</dbReference>
<keyword evidence="5" id="KW-1185">Reference proteome</keyword>
<dbReference type="RefSeq" id="WP_008790728.1">
    <property type="nucleotide sequence ID" value="NZ_AKCB01000001.1"/>
</dbReference>
<dbReference type="InterPro" id="IPR001633">
    <property type="entry name" value="EAL_dom"/>
</dbReference>
<keyword evidence="1" id="KW-1133">Transmembrane helix</keyword>
<dbReference type="SMART" id="SM00267">
    <property type="entry name" value="GGDEF"/>
    <property type="match status" value="1"/>
</dbReference>
<dbReference type="GeneID" id="78230568"/>
<gene>
    <name evidence="4" type="ORF">HMPREF9488_03646</name>
</gene>